<evidence type="ECO:0000313" key="2">
    <source>
        <dbReference type="Proteomes" id="UP001163321"/>
    </source>
</evidence>
<name>A0ACC0WJV5_9STRA</name>
<organism evidence="1 2">
    <name type="scientific">Peronosclerospora sorghi</name>
    <dbReference type="NCBI Taxonomy" id="230839"/>
    <lineage>
        <taxon>Eukaryota</taxon>
        <taxon>Sar</taxon>
        <taxon>Stramenopiles</taxon>
        <taxon>Oomycota</taxon>
        <taxon>Peronosporomycetes</taxon>
        <taxon>Peronosporales</taxon>
        <taxon>Peronosporaceae</taxon>
        <taxon>Peronosclerospora</taxon>
    </lineage>
</organism>
<sequence>MRLLTTALTNSIWAFGAEKGQQFAASSKHLQEACVRAASSRSGRDVVLNSVAVVYKVVQALNAPETKVSNEAVASYAAVGVIDMAASPEASIFLAELATNLLYTIESEERRQECAQEEEEELCKWKGKMSVK</sequence>
<gene>
    <name evidence="1" type="ORF">PsorP6_012735</name>
</gene>
<comment type="caution">
    <text evidence="1">The sequence shown here is derived from an EMBL/GenBank/DDBJ whole genome shotgun (WGS) entry which is preliminary data.</text>
</comment>
<keyword evidence="2" id="KW-1185">Reference proteome</keyword>
<protein>
    <submittedName>
        <fullName evidence="1">Uncharacterized protein</fullName>
    </submittedName>
</protein>
<evidence type="ECO:0000313" key="1">
    <source>
        <dbReference type="EMBL" id="KAI9918006.1"/>
    </source>
</evidence>
<dbReference type="EMBL" id="CM047592">
    <property type="protein sequence ID" value="KAI9918006.1"/>
    <property type="molecule type" value="Genomic_DNA"/>
</dbReference>
<accession>A0ACC0WJV5</accession>
<reference evidence="1 2" key="1">
    <citation type="journal article" date="2022" name="bioRxiv">
        <title>The genome of the oomycete Peronosclerospora sorghi, a cosmopolitan pathogen of maize and sorghum, is inflated with dispersed pseudogenes.</title>
        <authorList>
            <person name="Fletcher K."/>
            <person name="Martin F."/>
            <person name="Isakeit T."/>
            <person name="Cavanaugh K."/>
            <person name="Magill C."/>
            <person name="Michelmore R."/>
        </authorList>
    </citation>
    <scope>NUCLEOTIDE SEQUENCE [LARGE SCALE GENOMIC DNA]</scope>
    <source>
        <strain evidence="1">P6</strain>
    </source>
</reference>
<dbReference type="Proteomes" id="UP001163321">
    <property type="component" value="Chromosome 13"/>
</dbReference>
<proteinExistence type="predicted"/>